<evidence type="ECO:0000313" key="3">
    <source>
        <dbReference type="Proteomes" id="UP000595362"/>
    </source>
</evidence>
<accession>A0A7T5R0Z5</accession>
<gene>
    <name evidence="2" type="ORF">HYS17_08300</name>
</gene>
<name>A0A7T5R0Z5_9BACT</name>
<protein>
    <submittedName>
        <fullName evidence="2">Uncharacterized protein</fullName>
    </submittedName>
</protein>
<proteinExistence type="predicted"/>
<organism evidence="2 3">
    <name type="scientific">Micavibrio aeruginosavorus</name>
    <dbReference type="NCBI Taxonomy" id="349221"/>
    <lineage>
        <taxon>Bacteria</taxon>
        <taxon>Pseudomonadati</taxon>
        <taxon>Bdellovibrionota</taxon>
        <taxon>Bdellovibrionia</taxon>
        <taxon>Bdellovibrionales</taxon>
        <taxon>Pseudobdellovibrionaceae</taxon>
        <taxon>Micavibrio</taxon>
    </lineage>
</organism>
<dbReference type="EMBL" id="CP066681">
    <property type="protein sequence ID" value="QQG35527.1"/>
    <property type="molecule type" value="Genomic_DNA"/>
</dbReference>
<evidence type="ECO:0000256" key="1">
    <source>
        <dbReference type="SAM" id="MobiDB-lite"/>
    </source>
</evidence>
<feature type="region of interest" description="Disordered" evidence="1">
    <location>
        <begin position="88"/>
        <end position="109"/>
    </location>
</feature>
<reference evidence="2 3" key="1">
    <citation type="submission" date="2020-07" db="EMBL/GenBank/DDBJ databases">
        <title>Huge and variable diversity of episymbiotic CPR bacteria and DPANN archaea in groundwater ecosystems.</title>
        <authorList>
            <person name="He C.Y."/>
            <person name="Keren R."/>
            <person name="Whittaker M."/>
            <person name="Farag I.F."/>
            <person name="Doudna J."/>
            <person name="Cate J.H.D."/>
            <person name="Banfield J.F."/>
        </authorList>
    </citation>
    <scope>NUCLEOTIDE SEQUENCE [LARGE SCALE GENOMIC DNA]</scope>
    <source>
        <strain evidence="2">NC_groundwater_70_Ag_B-0.1um_54_66</strain>
    </source>
</reference>
<dbReference type="AlphaFoldDB" id="A0A7T5R0Z5"/>
<dbReference type="Proteomes" id="UP000595362">
    <property type="component" value="Chromosome"/>
</dbReference>
<evidence type="ECO:0000313" key="2">
    <source>
        <dbReference type="EMBL" id="QQG35527.1"/>
    </source>
</evidence>
<sequence length="247" mass="25343">MNATTKLKKNLSCVLSTLITAGVISLGIGDAFARGANSAGGARGGGSSSASAGAARSAAAANARVAAANNASRAASLQASQRAIAAGSRTAGPRYTISNHNGGRGPGGGGGYSMGGGFSSGGQYTFGRHTAKTEPYTNNYFPLWYWIVISGNNNNAAAHAKSAETERKKEARVLADPAVSFGRVSASCVFLKMSQRGWADDLNRADLSARLDRINKNGDLKADAPSPAADLVDQRIWTAGKTCLKME</sequence>